<feature type="domain" description="PNPLA" evidence="5">
    <location>
        <begin position="8"/>
        <end position="214"/>
    </location>
</feature>
<organism evidence="6 7">
    <name type="scientific">Calothrix parasitica NIES-267</name>
    <dbReference type="NCBI Taxonomy" id="1973488"/>
    <lineage>
        <taxon>Bacteria</taxon>
        <taxon>Bacillati</taxon>
        <taxon>Cyanobacteriota</taxon>
        <taxon>Cyanophyceae</taxon>
        <taxon>Nostocales</taxon>
        <taxon>Calotrichaceae</taxon>
        <taxon>Calothrix</taxon>
    </lineage>
</organism>
<evidence type="ECO:0000256" key="1">
    <source>
        <dbReference type="ARBA" id="ARBA00010240"/>
    </source>
</evidence>
<dbReference type="SUPFAM" id="SSF52151">
    <property type="entry name" value="FabD/lysophospholipase-like"/>
    <property type="match status" value="1"/>
</dbReference>
<dbReference type="Proteomes" id="UP000218418">
    <property type="component" value="Chromosome"/>
</dbReference>
<evidence type="ECO:0000256" key="2">
    <source>
        <dbReference type="ARBA" id="ARBA00023098"/>
    </source>
</evidence>
<gene>
    <name evidence="6" type="ORF">NIES267_35320</name>
</gene>
<dbReference type="InterPro" id="IPR016035">
    <property type="entry name" value="Acyl_Trfase/lysoPLipase"/>
</dbReference>
<dbReference type="GO" id="GO:0047372">
    <property type="term" value="F:monoacylglycerol lipase activity"/>
    <property type="evidence" value="ECO:0007669"/>
    <property type="project" value="TreeGrafter"/>
</dbReference>
<dbReference type="Pfam" id="PF01734">
    <property type="entry name" value="Patatin"/>
    <property type="match status" value="1"/>
</dbReference>
<dbReference type="GO" id="GO:0016042">
    <property type="term" value="P:lipid catabolic process"/>
    <property type="evidence" value="ECO:0007669"/>
    <property type="project" value="UniProtKB-UniRule"/>
</dbReference>
<sequence length="343" mass="38935">MSFKYKVLSLDGGGIRGIIPAIILKEIEKRTQKRIWELFDLIAGTSTGGFLAMILTIPNPDNPNTARYSMEEIINMYREDGKNIFHEPFLESLTNADDLLRPKYPSEGREKVAEKYFKDVALTDALTNVFITSYDIELRVPVFFINNPTFERHSGTSFRKLCSEYKMIEAAMATSAAPTFFEPYKLAMRGCDDCGDYALVDGAMFANNPTALAIVEAVIYSQNHGKETRLEDILVASIGTGSLTRKFPYNEAVNWGKLQWIQPLINIFLDGASEVANYQLRQLLPDAQNIHKQYYRFQKELTEANDDLDDVTEENMELLEKAANTIITDQSREFDKLCEQLLA</sequence>
<evidence type="ECO:0000313" key="7">
    <source>
        <dbReference type="Proteomes" id="UP000218418"/>
    </source>
</evidence>
<protein>
    <submittedName>
        <fullName evidence="6">Patatin</fullName>
    </submittedName>
</protein>
<dbReference type="PANTHER" id="PTHR32176:SF92">
    <property type="entry name" value="XYLOSE ISOMERASE"/>
    <property type="match status" value="1"/>
</dbReference>
<keyword evidence="7" id="KW-1185">Reference proteome</keyword>
<evidence type="ECO:0000256" key="4">
    <source>
        <dbReference type="SAM" id="Coils"/>
    </source>
</evidence>
<feature type="short sequence motif" description="GXSXG" evidence="3">
    <location>
        <begin position="44"/>
        <end position="48"/>
    </location>
</feature>
<dbReference type="InterPro" id="IPR002641">
    <property type="entry name" value="PNPLA_dom"/>
</dbReference>
<feature type="coiled-coil region" evidence="4">
    <location>
        <begin position="294"/>
        <end position="321"/>
    </location>
</feature>
<keyword evidence="4" id="KW-0175">Coiled coil</keyword>
<dbReference type="PANTHER" id="PTHR32176">
    <property type="entry name" value="XYLOSE ISOMERASE"/>
    <property type="match status" value="1"/>
</dbReference>
<accession>A0A1Z4LS46</accession>
<dbReference type="PROSITE" id="PS51635">
    <property type="entry name" value="PNPLA"/>
    <property type="match status" value="1"/>
</dbReference>
<dbReference type="Gene3D" id="3.40.1090.10">
    <property type="entry name" value="Cytosolic phospholipase A2 catalytic domain"/>
    <property type="match status" value="1"/>
</dbReference>
<keyword evidence="3" id="KW-0378">Hydrolase</keyword>
<feature type="active site" description="Nucleophile" evidence="3">
    <location>
        <position position="46"/>
    </location>
</feature>
<dbReference type="AlphaFoldDB" id="A0A1Z4LS46"/>
<comment type="similarity">
    <text evidence="1">Belongs to the patatin family.</text>
</comment>
<feature type="active site" description="Proton acceptor" evidence="3">
    <location>
        <position position="201"/>
    </location>
</feature>
<dbReference type="EMBL" id="AP018227">
    <property type="protein sequence ID" value="BAY84037.1"/>
    <property type="molecule type" value="Genomic_DNA"/>
</dbReference>
<keyword evidence="2 3" id="KW-0443">Lipid metabolism</keyword>
<evidence type="ECO:0000259" key="5">
    <source>
        <dbReference type="PROSITE" id="PS51635"/>
    </source>
</evidence>
<dbReference type="OrthoDB" id="9807112at2"/>
<dbReference type="GO" id="GO:0004620">
    <property type="term" value="F:phospholipase activity"/>
    <property type="evidence" value="ECO:0007669"/>
    <property type="project" value="TreeGrafter"/>
</dbReference>
<evidence type="ECO:0000256" key="3">
    <source>
        <dbReference type="PROSITE-ProRule" id="PRU01161"/>
    </source>
</evidence>
<feature type="short sequence motif" description="GXGXXG" evidence="3">
    <location>
        <begin position="12"/>
        <end position="17"/>
    </location>
</feature>
<evidence type="ECO:0000313" key="6">
    <source>
        <dbReference type="EMBL" id="BAY84037.1"/>
    </source>
</evidence>
<keyword evidence="3" id="KW-0442">Lipid degradation</keyword>
<name>A0A1Z4LS46_9CYAN</name>
<feature type="short sequence motif" description="DGA/G" evidence="3">
    <location>
        <begin position="201"/>
        <end position="203"/>
    </location>
</feature>
<proteinExistence type="inferred from homology"/>
<reference evidence="6 7" key="1">
    <citation type="submission" date="2017-06" db="EMBL/GenBank/DDBJ databases">
        <title>Genome sequencing of cyanobaciteial culture collection at National Institute for Environmental Studies (NIES).</title>
        <authorList>
            <person name="Hirose Y."/>
            <person name="Shimura Y."/>
            <person name="Fujisawa T."/>
            <person name="Nakamura Y."/>
            <person name="Kawachi M."/>
        </authorList>
    </citation>
    <scope>NUCLEOTIDE SEQUENCE [LARGE SCALE GENOMIC DNA]</scope>
    <source>
        <strain evidence="6 7">NIES-267</strain>
    </source>
</reference>